<proteinExistence type="predicted"/>
<dbReference type="STRING" id="1618369.UV54_C0016G0017"/>
<dbReference type="EMBL" id="LCEW01000016">
    <property type="protein sequence ID" value="KKS80102.1"/>
    <property type="molecule type" value="Genomic_DNA"/>
</dbReference>
<reference evidence="1 2" key="1">
    <citation type="journal article" date="2015" name="Nature">
        <title>rRNA introns, odd ribosomes, and small enigmatic genomes across a large radiation of phyla.</title>
        <authorList>
            <person name="Brown C.T."/>
            <person name="Hug L.A."/>
            <person name="Thomas B.C."/>
            <person name="Sharon I."/>
            <person name="Castelle C.J."/>
            <person name="Singh A."/>
            <person name="Wilkins M.J."/>
            <person name="Williams K.H."/>
            <person name="Banfield J.F."/>
        </authorList>
    </citation>
    <scope>NUCLEOTIDE SEQUENCE [LARGE SCALE GENOMIC DNA]</scope>
</reference>
<sequence>MDNRPLAIIDSGEINRRLVLIFNWLLQKNCQAVVIACNTITASSIKFLRRLYSLPIIGTEPAIKPALRRSKLMLVSRGPARLPQFILKDV</sequence>
<dbReference type="AlphaFoldDB" id="A0A0G1C3H3"/>
<gene>
    <name evidence="1" type="ORF">UV54_C0016G0017</name>
</gene>
<dbReference type="Gene3D" id="3.40.50.1860">
    <property type="match status" value="2"/>
</dbReference>
<dbReference type="GO" id="GO:0016855">
    <property type="term" value="F:racemase and epimerase activity, acting on amino acids and derivatives"/>
    <property type="evidence" value="ECO:0007669"/>
    <property type="project" value="InterPro"/>
</dbReference>
<organism evidence="1 2">
    <name type="scientific">Candidatus Beckwithbacteria bacterium GW2011_GWA2_43_10</name>
    <dbReference type="NCBI Taxonomy" id="1618369"/>
    <lineage>
        <taxon>Bacteria</taxon>
        <taxon>Candidatus Beckwithiibacteriota</taxon>
    </lineage>
</organism>
<name>A0A0G1C3H3_9BACT</name>
<evidence type="ECO:0000313" key="1">
    <source>
        <dbReference type="EMBL" id="KKS80102.1"/>
    </source>
</evidence>
<dbReference type="SUPFAM" id="SSF53681">
    <property type="entry name" value="Aspartate/glutamate racemase"/>
    <property type="match status" value="1"/>
</dbReference>
<comment type="caution">
    <text evidence="1">The sequence shown here is derived from an EMBL/GenBank/DDBJ whole genome shotgun (WGS) entry which is preliminary data.</text>
</comment>
<dbReference type="Proteomes" id="UP000034213">
    <property type="component" value="Unassembled WGS sequence"/>
</dbReference>
<accession>A0A0G1C3H3</accession>
<evidence type="ECO:0000313" key="2">
    <source>
        <dbReference type="Proteomes" id="UP000034213"/>
    </source>
</evidence>
<dbReference type="InterPro" id="IPR001920">
    <property type="entry name" value="Asp/Glu_race"/>
</dbReference>
<protein>
    <submittedName>
        <fullName evidence="1">Glutamate racemase</fullName>
    </submittedName>
</protein>